<organism evidence="1 2">
    <name type="scientific">Brassica carinata</name>
    <name type="common">Ethiopian mustard</name>
    <name type="synonym">Abyssinian cabbage</name>
    <dbReference type="NCBI Taxonomy" id="52824"/>
    <lineage>
        <taxon>Eukaryota</taxon>
        <taxon>Viridiplantae</taxon>
        <taxon>Streptophyta</taxon>
        <taxon>Embryophyta</taxon>
        <taxon>Tracheophyta</taxon>
        <taxon>Spermatophyta</taxon>
        <taxon>Magnoliopsida</taxon>
        <taxon>eudicotyledons</taxon>
        <taxon>Gunneridae</taxon>
        <taxon>Pentapetalae</taxon>
        <taxon>rosids</taxon>
        <taxon>malvids</taxon>
        <taxon>Brassicales</taxon>
        <taxon>Brassicaceae</taxon>
        <taxon>Brassiceae</taxon>
        <taxon>Brassica</taxon>
    </lineage>
</organism>
<dbReference type="AlphaFoldDB" id="A0A8X7U4H5"/>
<accession>A0A8X7U4H5</accession>
<proteinExistence type="predicted"/>
<protein>
    <submittedName>
        <fullName evidence="1">Uncharacterized protein</fullName>
    </submittedName>
</protein>
<keyword evidence="2" id="KW-1185">Reference proteome</keyword>
<dbReference type="Proteomes" id="UP000886595">
    <property type="component" value="Unassembled WGS sequence"/>
</dbReference>
<dbReference type="OrthoDB" id="1721645at2759"/>
<dbReference type="EMBL" id="JAAMPC010000014">
    <property type="protein sequence ID" value="KAG2265592.1"/>
    <property type="molecule type" value="Genomic_DNA"/>
</dbReference>
<evidence type="ECO:0000313" key="2">
    <source>
        <dbReference type="Proteomes" id="UP000886595"/>
    </source>
</evidence>
<gene>
    <name evidence="1" type="ORF">Bca52824_072671</name>
</gene>
<evidence type="ECO:0000313" key="1">
    <source>
        <dbReference type="EMBL" id="KAG2265592.1"/>
    </source>
</evidence>
<reference evidence="1 2" key="1">
    <citation type="submission" date="2020-02" db="EMBL/GenBank/DDBJ databases">
        <authorList>
            <person name="Ma Q."/>
            <person name="Huang Y."/>
            <person name="Song X."/>
            <person name="Pei D."/>
        </authorList>
    </citation>
    <scope>NUCLEOTIDE SEQUENCE [LARGE SCALE GENOMIC DNA]</scope>
    <source>
        <strain evidence="1">Sxm20200214</strain>
        <tissue evidence="1">Leaf</tissue>
    </source>
</reference>
<name>A0A8X7U4H5_BRACI</name>
<comment type="caution">
    <text evidence="1">The sequence shown here is derived from an EMBL/GenBank/DDBJ whole genome shotgun (WGS) entry which is preliminary data.</text>
</comment>
<sequence length="224" mass="25033">MVGVGGTTSAASGYASPNDAVDYYLKSRGFNASSLRSSEFVLNSLNPKWIKKLTLSYQLELVHTLLFKTQGRRYILIISLCAGGVSFQMLKIDEQQFLGEATCTLSENNILTKIKLVGMDKIDNRTKTLAEATSDYGRKEFIKSHILIMDGSLAAQCEVKGVLHMVVNGHLRVGERMRSSGKWLSEFLDLKESLHKCYFEGHREKGYAPELFDTLSIWILIIGV</sequence>